<evidence type="ECO:0000256" key="5">
    <source>
        <dbReference type="ARBA" id="ARBA00022679"/>
    </source>
</evidence>
<dbReference type="EMBL" id="CAXIEN010000282">
    <property type="protein sequence ID" value="CAL1291436.1"/>
    <property type="molecule type" value="Genomic_DNA"/>
</dbReference>
<evidence type="ECO:0000256" key="6">
    <source>
        <dbReference type="ARBA" id="ARBA00022723"/>
    </source>
</evidence>
<organism evidence="16 17">
    <name type="scientific">Larinioides sclopetarius</name>
    <dbReference type="NCBI Taxonomy" id="280406"/>
    <lineage>
        <taxon>Eukaryota</taxon>
        <taxon>Metazoa</taxon>
        <taxon>Ecdysozoa</taxon>
        <taxon>Arthropoda</taxon>
        <taxon>Chelicerata</taxon>
        <taxon>Arachnida</taxon>
        <taxon>Araneae</taxon>
        <taxon>Araneomorphae</taxon>
        <taxon>Entelegynae</taxon>
        <taxon>Araneoidea</taxon>
        <taxon>Araneidae</taxon>
        <taxon>Larinioides</taxon>
    </lineage>
</organism>
<dbReference type="GO" id="GO:0008270">
    <property type="term" value="F:zinc ion binding"/>
    <property type="evidence" value="ECO:0007669"/>
    <property type="project" value="UniProtKB-KW"/>
</dbReference>
<dbReference type="AlphaFoldDB" id="A0AAV2B5G3"/>
<keyword evidence="9" id="KW-0862">Zinc</keyword>
<keyword evidence="5" id="KW-0808">Transferase</keyword>
<feature type="domain" description="SP-RING-type" evidence="15">
    <location>
        <begin position="138"/>
        <end position="217"/>
    </location>
</feature>
<comment type="pathway">
    <text evidence="2">Protein modification; protein sumoylation.</text>
</comment>
<dbReference type="InterPro" id="IPR003613">
    <property type="entry name" value="Ubox_domain"/>
</dbReference>
<dbReference type="GO" id="GO:0061665">
    <property type="term" value="F:SUMO ligase activity"/>
    <property type="evidence" value="ECO:0007669"/>
    <property type="project" value="TreeGrafter"/>
</dbReference>
<dbReference type="SMART" id="SM00504">
    <property type="entry name" value="Ubox"/>
    <property type="match status" value="1"/>
</dbReference>
<evidence type="ECO:0000256" key="1">
    <source>
        <dbReference type="ARBA" id="ARBA00004123"/>
    </source>
</evidence>
<evidence type="ECO:0000256" key="14">
    <source>
        <dbReference type="SAM" id="Coils"/>
    </source>
</evidence>
<evidence type="ECO:0000256" key="8">
    <source>
        <dbReference type="ARBA" id="ARBA00022786"/>
    </source>
</evidence>
<proteinExistence type="inferred from homology"/>
<evidence type="ECO:0000256" key="10">
    <source>
        <dbReference type="ARBA" id="ARBA00023242"/>
    </source>
</evidence>
<keyword evidence="14" id="KW-0175">Coiled coil</keyword>
<evidence type="ECO:0000313" key="17">
    <source>
        <dbReference type="Proteomes" id="UP001497382"/>
    </source>
</evidence>
<dbReference type="PROSITE" id="PS51044">
    <property type="entry name" value="ZF_SP_RING"/>
    <property type="match status" value="1"/>
</dbReference>
<dbReference type="PANTHER" id="PTHR21330">
    <property type="entry name" value="E3 SUMO-PROTEIN LIGASE NSE2"/>
    <property type="match status" value="1"/>
</dbReference>
<evidence type="ECO:0000313" key="16">
    <source>
        <dbReference type="EMBL" id="CAL1291436.1"/>
    </source>
</evidence>
<dbReference type="CDD" id="cd16651">
    <property type="entry name" value="SPL-RING_NSE2"/>
    <property type="match status" value="1"/>
</dbReference>
<feature type="coiled-coil region" evidence="14">
    <location>
        <begin position="58"/>
        <end position="92"/>
    </location>
</feature>
<dbReference type="InterPro" id="IPR013083">
    <property type="entry name" value="Znf_RING/FYVE/PHD"/>
</dbReference>
<evidence type="ECO:0000256" key="13">
    <source>
        <dbReference type="PROSITE-ProRule" id="PRU00452"/>
    </source>
</evidence>
<protein>
    <recommendedName>
        <fullName evidence="4">E3 SUMO-protein ligase NSE2</fullName>
    </recommendedName>
    <alternativeName>
        <fullName evidence="11">E3 SUMO-protein transferase NSE2</fullName>
    </alternativeName>
    <alternativeName>
        <fullName evidence="12">Non-structural maintenance of chromosomes element 2 homolog</fullName>
    </alternativeName>
</protein>
<evidence type="ECO:0000259" key="15">
    <source>
        <dbReference type="PROSITE" id="PS51044"/>
    </source>
</evidence>
<dbReference type="SUPFAM" id="SSF57850">
    <property type="entry name" value="RING/U-box"/>
    <property type="match status" value="1"/>
</dbReference>
<keyword evidence="8" id="KW-0833">Ubl conjugation pathway</keyword>
<comment type="subcellular location">
    <subcellularLocation>
        <location evidence="1">Nucleus</location>
    </subcellularLocation>
</comment>
<dbReference type="Gene3D" id="3.30.40.10">
    <property type="entry name" value="Zinc/RING finger domain, C3HC4 (zinc finger)"/>
    <property type="match status" value="1"/>
</dbReference>
<dbReference type="InterPro" id="IPR004181">
    <property type="entry name" value="Znf_MIZ"/>
</dbReference>
<reference evidence="16 17" key="1">
    <citation type="submission" date="2024-04" db="EMBL/GenBank/DDBJ databases">
        <authorList>
            <person name="Rising A."/>
            <person name="Reimegard J."/>
            <person name="Sonavane S."/>
            <person name="Akerstrom W."/>
            <person name="Nylinder S."/>
            <person name="Hedman E."/>
            <person name="Kallberg Y."/>
        </authorList>
    </citation>
    <scope>NUCLEOTIDE SEQUENCE [LARGE SCALE GENOMIC DNA]</scope>
</reference>
<keyword evidence="10" id="KW-0539">Nucleus</keyword>
<keyword evidence="17" id="KW-1185">Reference proteome</keyword>
<dbReference type="GO" id="GO:0030915">
    <property type="term" value="C:Smc5-Smc6 complex"/>
    <property type="evidence" value="ECO:0007669"/>
    <property type="project" value="InterPro"/>
</dbReference>
<name>A0AAV2B5G3_9ARAC</name>
<evidence type="ECO:0000256" key="3">
    <source>
        <dbReference type="ARBA" id="ARBA00008212"/>
    </source>
</evidence>
<comment type="caution">
    <text evidence="16">The sequence shown here is derived from an EMBL/GenBank/DDBJ whole genome shotgun (WGS) entry which is preliminary data.</text>
</comment>
<dbReference type="InterPro" id="IPR026846">
    <property type="entry name" value="Nse2(Mms21)"/>
</dbReference>
<comment type="similarity">
    <text evidence="3">Belongs to the NSE2 family.</text>
</comment>
<sequence length="221" mass="25336">MSINSIPSVRSEAEELREINAILLETFSNCDELKSDILQYSANPRKDLQDFKEKLVDLAEMQKDVSAFIKTMETIESEIQEKEEAKEDGKLNFEAVSEIFTESHLSALEDGYTHEEAEKIISAVDAYISDQNSDVSMGNEELLVTATKESFLDPLTKLPIQDPVKSKTCHHSFERSSIWKHLQKYKRCPYSGCVNNLSREDLVEDLALKRELLNMRRNQNK</sequence>
<accession>A0AAV2B5G3</accession>
<keyword evidence="6" id="KW-0479">Metal-binding</keyword>
<evidence type="ECO:0000256" key="9">
    <source>
        <dbReference type="ARBA" id="ARBA00022833"/>
    </source>
</evidence>
<evidence type="ECO:0000256" key="7">
    <source>
        <dbReference type="ARBA" id="ARBA00022771"/>
    </source>
</evidence>
<dbReference type="GO" id="GO:0016567">
    <property type="term" value="P:protein ubiquitination"/>
    <property type="evidence" value="ECO:0007669"/>
    <property type="project" value="InterPro"/>
</dbReference>
<dbReference type="GO" id="GO:0016925">
    <property type="term" value="P:protein sumoylation"/>
    <property type="evidence" value="ECO:0007669"/>
    <property type="project" value="TreeGrafter"/>
</dbReference>
<keyword evidence="7 13" id="KW-0863">Zinc-finger</keyword>
<gene>
    <name evidence="16" type="ORF">LARSCL_LOCUS17083</name>
</gene>
<evidence type="ECO:0000256" key="4">
    <source>
        <dbReference type="ARBA" id="ARBA00020923"/>
    </source>
</evidence>
<dbReference type="PANTHER" id="PTHR21330:SF1">
    <property type="entry name" value="E3 SUMO-PROTEIN LIGASE NSE2"/>
    <property type="match status" value="1"/>
</dbReference>
<evidence type="ECO:0000256" key="2">
    <source>
        <dbReference type="ARBA" id="ARBA00004718"/>
    </source>
</evidence>
<evidence type="ECO:0000256" key="11">
    <source>
        <dbReference type="ARBA" id="ARBA00031731"/>
    </source>
</evidence>
<evidence type="ECO:0000256" key="12">
    <source>
        <dbReference type="ARBA" id="ARBA00032533"/>
    </source>
</evidence>
<dbReference type="GO" id="GO:0005634">
    <property type="term" value="C:nucleus"/>
    <property type="evidence" value="ECO:0007669"/>
    <property type="project" value="UniProtKB-SubCell"/>
</dbReference>
<dbReference type="Proteomes" id="UP001497382">
    <property type="component" value="Unassembled WGS sequence"/>
</dbReference>
<dbReference type="GO" id="GO:0004842">
    <property type="term" value="F:ubiquitin-protein transferase activity"/>
    <property type="evidence" value="ECO:0007669"/>
    <property type="project" value="InterPro"/>
</dbReference>
<dbReference type="GO" id="GO:0000724">
    <property type="term" value="P:double-strand break repair via homologous recombination"/>
    <property type="evidence" value="ECO:0007669"/>
    <property type="project" value="InterPro"/>
</dbReference>
<dbReference type="Pfam" id="PF11789">
    <property type="entry name" value="zf-Nse"/>
    <property type="match status" value="1"/>
</dbReference>